<gene>
    <name evidence="7" type="ORF">EVOR1521_LOCUS22347</name>
</gene>
<dbReference type="PANTHER" id="PTHR11878:SF65">
    <property type="entry name" value="NA_CA-EXCHANGE PROTEIN, ISOFORM G"/>
    <property type="match status" value="1"/>
</dbReference>
<evidence type="ECO:0000313" key="7">
    <source>
        <dbReference type="EMBL" id="CAJ1398590.1"/>
    </source>
</evidence>
<evidence type="ECO:0000256" key="5">
    <source>
        <dbReference type="SAM" id="Phobius"/>
    </source>
</evidence>
<evidence type="ECO:0000313" key="8">
    <source>
        <dbReference type="Proteomes" id="UP001178507"/>
    </source>
</evidence>
<dbReference type="AlphaFoldDB" id="A0AA36J2U4"/>
<comment type="caution">
    <text evidence="7">The sequence shown here is derived from an EMBL/GenBank/DDBJ whole genome shotgun (WGS) entry which is preliminary data.</text>
</comment>
<feature type="transmembrane region" description="Helical" evidence="5">
    <location>
        <begin position="12"/>
        <end position="34"/>
    </location>
</feature>
<dbReference type="Pfam" id="PF03160">
    <property type="entry name" value="Calx-beta"/>
    <property type="match status" value="1"/>
</dbReference>
<keyword evidence="5" id="KW-1133">Transmembrane helix</keyword>
<dbReference type="InterPro" id="IPR051171">
    <property type="entry name" value="CaCA"/>
</dbReference>
<evidence type="ECO:0000256" key="1">
    <source>
        <dbReference type="ARBA" id="ARBA00022729"/>
    </source>
</evidence>
<sequence>MQTRRIEKFHVFCFTCAASVLAYLWMLVVLAGITPDRVDLWEGVVTLSFFFVFLAVAFSLDKRFSSDDPDYDVVEVHRQLENRFGQPVNLEGVRAMLKMQPPQPEGRNSRLTAKGKLLRLSVGGKKQPNSYAYGFLVAEEVVTSGEAAVVLQIVAMNGPHPAPVRIKYRTRNGMAKAGKRYHQKSGVLHFLPEDDRQELRISMMDTQGPPEEFYVELTEIHAEGAEGKKNPPVLANSGCCLVWILSESDGVWTPPWTCHPHKEQRIRLASSTLPQYHVRAKQPLHRLCVTWTASNRRKPNKNTDLKPNLIIGLKPDHKLNQAAKSRMKPSAVGIGETRSLRRSFAMAAQQSKRRQQYSIG</sequence>
<keyword evidence="3" id="KW-0106">Calcium</keyword>
<proteinExistence type="predicted"/>
<evidence type="ECO:0000256" key="4">
    <source>
        <dbReference type="ARBA" id="ARBA00023065"/>
    </source>
</evidence>
<feature type="transmembrane region" description="Helical" evidence="5">
    <location>
        <begin position="40"/>
        <end position="60"/>
    </location>
</feature>
<evidence type="ECO:0000256" key="2">
    <source>
        <dbReference type="ARBA" id="ARBA00022737"/>
    </source>
</evidence>
<dbReference type="SUPFAM" id="SSF141072">
    <property type="entry name" value="CalX-like"/>
    <property type="match status" value="1"/>
</dbReference>
<keyword evidence="4" id="KW-0813">Transport</keyword>
<dbReference type="GO" id="GO:0007154">
    <property type="term" value="P:cell communication"/>
    <property type="evidence" value="ECO:0007669"/>
    <property type="project" value="InterPro"/>
</dbReference>
<organism evidence="7 8">
    <name type="scientific">Effrenium voratum</name>
    <dbReference type="NCBI Taxonomy" id="2562239"/>
    <lineage>
        <taxon>Eukaryota</taxon>
        <taxon>Sar</taxon>
        <taxon>Alveolata</taxon>
        <taxon>Dinophyceae</taxon>
        <taxon>Suessiales</taxon>
        <taxon>Symbiodiniaceae</taxon>
        <taxon>Effrenium</taxon>
    </lineage>
</organism>
<keyword evidence="5" id="KW-0812">Transmembrane</keyword>
<dbReference type="PANTHER" id="PTHR11878">
    <property type="entry name" value="SODIUM/CALCIUM EXCHANGER"/>
    <property type="match status" value="1"/>
</dbReference>
<keyword evidence="1" id="KW-0732">Signal</keyword>
<keyword evidence="4" id="KW-0406">Ion transport</keyword>
<dbReference type="Gene3D" id="2.60.40.2030">
    <property type="match status" value="1"/>
</dbReference>
<dbReference type="InterPro" id="IPR003644">
    <property type="entry name" value="Calx_beta"/>
</dbReference>
<evidence type="ECO:0000256" key="3">
    <source>
        <dbReference type="ARBA" id="ARBA00022837"/>
    </source>
</evidence>
<evidence type="ECO:0000259" key="6">
    <source>
        <dbReference type="Pfam" id="PF03160"/>
    </source>
</evidence>
<dbReference type="Proteomes" id="UP001178507">
    <property type="component" value="Unassembled WGS sequence"/>
</dbReference>
<keyword evidence="5" id="KW-0472">Membrane</keyword>
<dbReference type="GO" id="GO:0030001">
    <property type="term" value="P:metal ion transport"/>
    <property type="evidence" value="ECO:0007669"/>
    <property type="project" value="TreeGrafter"/>
</dbReference>
<keyword evidence="2" id="KW-0677">Repeat</keyword>
<feature type="domain" description="Calx-beta" evidence="6">
    <location>
        <begin position="142"/>
        <end position="226"/>
    </location>
</feature>
<dbReference type="EMBL" id="CAUJNA010003305">
    <property type="protein sequence ID" value="CAJ1398590.1"/>
    <property type="molecule type" value="Genomic_DNA"/>
</dbReference>
<keyword evidence="8" id="KW-1185">Reference proteome</keyword>
<dbReference type="InterPro" id="IPR038081">
    <property type="entry name" value="CalX-like_sf"/>
</dbReference>
<reference evidence="7" key="1">
    <citation type="submission" date="2023-08" db="EMBL/GenBank/DDBJ databases">
        <authorList>
            <person name="Chen Y."/>
            <person name="Shah S."/>
            <person name="Dougan E. K."/>
            <person name="Thang M."/>
            <person name="Chan C."/>
        </authorList>
    </citation>
    <scope>NUCLEOTIDE SEQUENCE</scope>
</reference>
<accession>A0AA36J2U4</accession>
<protein>
    <recommendedName>
        <fullName evidence="6">Calx-beta domain-containing protein</fullName>
    </recommendedName>
</protein>
<dbReference type="GO" id="GO:0016020">
    <property type="term" value="C:membrane"/>
    <property type="evidence" value="ECO:0007669"/>
    <property type="project" value="InterPro"/>
</dbReference>
<name>A0AA36J2U4_9DINO</name>